<proteinExistence type="inferred from homology"/>
<evidence type="ECO:0000256" key="1">
    <source>
        <dbReference type="ARBA" id="ARBA00009820"/>
    </source>
</evidence>
<dbReference type="EMBL" id="CP042476">
    <property type="protein sequence ID" value="QED37386.1"/>
    <property type="molecule type" value="Genomic_DNA"/>
</dbReference>
<sequence length="336" mass="38619">MKIPFRMLILCVLIGSSCENERDDFNTCPPFKDIQESPYKDPIWHPVDKIIGFNHTPLKSIKYSYGINCPQQASYKYEEEMKGFYLIDEDGKNKRRILPYELNTPAWSPDGKWIAFSKGAQIFIMPFDGIEFDTSAMVQLTFEGRNFFPSWSPDGEWIAYNESVCNNNIACGIWLYNLNKNITQHIGQYGNYPDWHPNSDSVIFLTNAINREGEDVGDSLWMYNVSNNRSHLLKFISLPHYDNRNLKFSPGGTQIGLTSILSIGGEQLYMINVNDYSFSKLTSEGCQGFSFSPDGKIVYVNYDYSIINEHKGTLWIMNPDGTEKQQLTNNDFQIIQ</sequence>
<dbReference type="SUPFAM" id="SSF82171">
    <property type="entry name" value="DPP6 N-terminal domain-like"/>
    <property type="match status" value="1"/>
</dbReference>
<evidence type="ECO:0000313" key="3">
    <source>
        <dbReference type="Proteomes" id="UP000321954"/>
    </source>
</evidence>
<dbReference type="KEGG" id="anp:FK178_06475"/>
<protein>
    <recommendedName>
        <fullName evidence="4">Translocation protein TolB</fullName>
    </recommendedName>
</protein>
<dbReference type="Pfam" id="PF07676">
    <property type="entry name" value="PD40"/>
    <property type="match status" value="2"/>
</dbReference>
<dbReference type="Proteomes" id="UP000321954">
    <property type="component" value="Chromosome"/>
</dbReference>
<dbReference type="RefSeq" id="WP_146832409.1">
    <property type="nucleotide sequence ID" value="NZ_CP042476.1"/>
</dbReference>
<reference evidence="2 3" key="1">
    <citation type="submission" date="2019-08" db="EMBL/GenBank/DDBJ databases">
        <title>Antarcticibacterium arcticum sp. nov., a bacterium isolated from marine sediment of the Canadian Beaufort Sea.</title>
        <authorList>
            <person name="Lee Y.M."/>
            <person name="Baek K."/>
            <person name="Lee D.-H."/>
            <person name="Shin S.C."/>
            <person name="Jin Y.K."/>
            <person name="Park Y."/>
        </authorList>
    </citation>
    <scope>NUCLEOTIDE SEQUENCE [LARGE SCALE GENOMIC DNA]</scope>
    <source>
        <strain evidence="2 3">PAMC 28998</strain>
    </source>
</reference>
<dbReference type="PROSITE" id="PS51257">
    <property type="entry name" value="PROKAR_LIPOPROTEIN"/>
    <property type="match status" value="1"/>
</dbReference>
<dbReference type="PANTHER" id="PTHR36842">
    <property type="entry name" value="PROTEIN TOLB HOMOLOG"/>
    <property type="match status" value="1"/>
</dbReference>
<comment type="similarity">
    <text evidence="1">Belongs to the TolB family.</text>
</comment>
<dbReference type="AlphaFoldDB" id="A0A5B8YM78"/>
<name>A0A5B8YM78_9FLAO</name>
<dbReference type="PANTHER" id="PTHR36842:SF1">
    <property type="entry name" value="PROTEIN TOLB"/>
    <property type="match status" value="1"/>
</dbReference>
<evidence type="ECO:0000313" key="2">
    <source>
        <dbReference type="EMBL" id="QED37386.1"/>
    </source>
</evidence>
<dbReference type="OrthoDB" id="9815657at2"/>
<organism evidence="2 3">
    <name type="scientific">Antarcticibacterium arcticum</name>
    <dbReference type="NCBI Taxonomy" id="2585771"/>
    <lineage>
        <taxon>Bacteria</taxon>
        <taxon>Pseudomonadati</taxon>
        <taxon>Bacteroidota</taxon>
        <taxon>Flavobacteriia</taxon>
        <taxon>Flavobacteriales</taxon>
        <taxon>Flavobacteriaceae</taxon>
        <taxon>Antarcticibacterium</taxon>
    </lineage>
</organism>
<dbReference type="Gene3D" id="2.120.10.30">
    <property type="entry name" value="TolB, C-terminal domain"/>
    <property type="match status" value="2"/>
</dbReference>
<dbReference type="InterPro" id="IPR011659">
    <property type="entry name" value="WD40"/>
</dbReference>
<keyword evidence="3" id="KW-1185">Reference proteome</keyword>
<evidence type="ECO:0008006" key="4">
    <source>
        <dbReference type="Google" id="ProtNLM"/>
    </source>
</evidence>
<accession>A0A5B8YM78</accession>
<dbReference type="InterPro" id="IPR011042">
    <property type="entry name" value="6-blade_b-propeller_TolB-like"/>
</dbReference>
<gene>
    <name evidence="2" type="ORF">FK178_06475</name>
</gene>